<dbReference type="EMBL" id="UGFC01000006">
    <property type="protein sequence ID" value="STM15555.1"/>
    <property type="molecule type" value="Genomic_DNA"/>
</dbReference>
<evidence type="ECO:0000313" key="2">
    <source>
        <dbReference type="Proteomes" id="UP000254174"/>
    </source>
</evidence>
<reference evidence="1 2" key="1">
    <citation type="submission" date="2018-06" db="EMBL/GenBank/DDBJ databases">
        <authorList>
            <consortium name="Pathogen Informatics"/>
            <person name="Doyle S."/>
        </authorList>
    </citation>
    <scope>NUCLEOTIDE SEQUENCE [LARGE SCALE GENOMIC DNA]</scope>
    <source>
        <strain evidence="1 2">NCTC7922</strain>
    </source>
</reference>
<gene>
    <name evidence="1" type="primary">yciQ_2</name>
    <name evidence="1" type="ORF">NCTC7922_01948</name>
</gene>
<organism evidence="1 2">
    <name type="scientific">Escherichia coli</name>
    <dbReference type="NCBI Taxonomy" id="562"/>
    <lineage>
        <taxon>Bacteria</taxon>
        <taxon>Pseudomonadati</taxon>
        <taxon>Pseudomonadota</taxon>
        <taxon>Gammaproteobacteria</taxon>
        <taxon>Enterobacterales</taxon>
        <taxon>Enterobacteriaceae</taxon>
        <taxon>Escherichia</taxon>
    </lineage>
</organism>
<evidence type="ECO:0000313" key="1">
    <source>
        <dbReference type="EMBL" id="STM15555.1"/>
    </source>
</evidence>
<accession>A0A377D3R7</accession>
<dbReference type="AlphaFoldDB" id="A0A377D3R7"/>
<sequence length="82" mass="9241">MIETDVIPPDYTPGMLRLDAKLVYDDKGFCADIVNLIVKGKIHLKDQYDKNQQILIRVNEGATRNNAVLLPAEQLLLEALFS</sequence>
<protein>
    <submittedName>
        <fullName evidence="1">Putative inner membrane protein</fullName>
    </submittedName>
</protein>
<proteinExistence type="predicted"/>
<dbReference type="Proteomes" id="UP000254174">
    <property type="component" value="Unassembled WGS sequence"/>
</dbReference>
<name>A0A377D3R7_ECOLX</name>